<evidence type="ECO:0000259" key="2">
    <source>
        <dbReference type="PROSITE" id="PS51704"/>
    </source>
</evidence>
<protein>
    <submittedName>
        <fullName evidence="3">Glycerophosphodiester phosphodiesterase</fullName>
    </submittedName>
</protein>
<evidence type="ECO:0000313" key="4">
    <source>
        <dbReference type="Proteomes" id="UP000050996"/>
    </source>
</evidence>
<dbReference type="Proteomes" id="UP000050996">
    <property type="component" value="Unassembled WGS sequence"/>
</dbReference>
<reference evidence="3 4" key="1">
    <citation type="submission" date="2015-09" db="EMBL/GenBank/DDBJ databases">
        <title>Genome sequencing project for genomic taxonomy and phylogenomics of Bacillus-like bacteria.</title>
        <authorList>
            <person name="Liu B."/>
            <person name="Wang J."/>
            <person name="Zhu Y."/>
            <person name="Liu G."/>
            <person name="Chen Q."/>
            <person name="Chen Z."/>
            <person name="Lan J."/>
            <person name="Che J."/>
            <person name="Ge C."/>
            <person name="Shi H."/>
            <person name="Pan Z."/>
            <person name="Liu X."/>
        </authorList>
    </citation>
    <scope>NUCLEOTIDE SEQUENCE [LARGE SCALE GENOMIC DNA]</scope>
    <source>
        <strain evidence="3 4">FJAT-18043</strain>
    </source>
</reference>
<dbReference type="PANTHER" id="PTHR43805">
    <property type="entry name" value="GLYCEROPHOSPHORYL DIESTER PHOSPHODIESTERASE"/>
    <property type="match status" value="1"/>
</dbReference>
<dbReference type="PROSITE" id="PS51704">
    <property type="entry name" value="GP_PDE"/>
    <property type="match status" value="1"/>
</dbReference>
<sequence length="326" mass="36888">MKVKLRKVLKWVSFLILFLILFIFVNNTAIFTKERDGKPILLAHRGLAQTFNMEGITGETCTAEQIYEPEHPYIENTISSMKAAFDAGADIVEIDVHVTKDGEFAIFHDWTLDCRTDGTGTTRDYTMDELKQLDVGYGYTADNGKTYPFRGKGVGLMPTLDEVLSKFPEKSFLIHIKSNDGNEGKQLALYLSKYLDDRLSKLSVYGGNKPIAAFKEKLPNMRVMSKETLKSCLLPYIAVGWIGHVPSSCKNTQLHIPEKYAPFLWGFPDKFLNRMDQVNTRVILVGGDGGWSEGFDTEQDLDRLPENYNGGIWTNRIDVIAPFYNE</sequence>
<dbReference type="Pfam" id="PF03009">
    <property type="entry name" value="GDPD"/>
    <property type="match status" value="1"/>
</dbReference>
<dbReference type="EMBL" id="LJIX01000006">
    <property type="protein sequence ID" value="KQL19725.1"/>
    <property type="molecule type" value="Genomic_DNA"/>
</dbReference>
<dbReference type="PATRIC" id="fig|1637975.4.peg.2856"/>
<dbReference type="InterPro" id="IPR017946">
    <property type="entry name" value="PLC-like_Pdiesterase_TIM-brl"/>
</dbReference>
<organism evidence="3 4">
    <name type="scientific">Cytobacillus solani</name>
    <dbReference type="NCBI Taxonomy" id="1637975"/>
    <lineage>
        <taxon>Bacteria</taxon>
        <taxon>Bacillati</taxon>
        <taxon>Bacillota</taxon>
        <taxon>Bacilli</taxon>
        <taxon>Bacillales</taxon>
        <taxon>Bacillaceae</taxon>
        <taxon>Cytobacillus</taxon>
    </lineage>
</organism>
<dbReference type="STRING" id="1637975.AN957_14875"/>
<dbReference type="Gene3D" id="3.20.20.190">
    <property type="entry name" value="Phosphatidylinositol (PI) phosphodiesterase"/>
    <property type="match status" value="1"/>
</dbReference>
<dbReference type="CDD" id="cd08613">
    <property type="entry name" value="GDPD_GDE4_like_1"/>
    <property type="match status" value="1"/>
</dbReference>
<keyword evidence="1" id="KW-0812">Transmembrane</keyword>
<comment type="caution">
    <text evidence="3">The sequence shown here is derived from an EMBL/GenBank/DDBJ whole genome shotgun (WGS) entry which is preliminary data.</text>
</comment>
<dbReference type="GO" id="GO:0008081">
    <property type="term" value="F:phosphoric diester hydrolase activity"/>
    <property type="evidence" value="ECO:0007669"/>
    <property type="project" value="InterPro"/>
</dbReference>
<dbReference type="InterPro" id="IPR030395">
    <property type="entry name" value="GP_PDE_dom"/>
</dbReference>
<name>A0A0Q3T8A9_9BACI</name>
<evidence type="ECO:0000256" key="1">
    <source>
        <dbReference type="SAM" id="Phobius"/>
    </source>
</evidence>
<feature type="transmembrane region" description="Helical" evidence="1">
    <location>
        <begin position="12"/>
        <end position="31"/>
    </location>
</feature>
<dbReference type="PANTHER" id="PTHR43805:SF1">
    <property type="entry name" value="GP-PDE DOMAIN-CONTAINING PROTEIN"/>
    <property type="match status" value="1"/>
</dbReference>
<dbReference type="GO" id="GO:0006629">
    <property type="term" value="P:lipid metabolic process"/>
    <property type="evidence" value="ECO:0007669"/>
    <property type="project" value="InterPro"/>
</dbReference>
<keyword evidence="1" id="KW-0472">Membrane</keyword>
<proteinExistence type="predicted"/>
<accession>A0A0Q3T8A9</accession>
<evidence type="ECO:0000313" key="3">
    <source>
        <dbReference type="EMBL" id="KQL19725.1"/>
    </source>
</evidence>
<dbReference type="RefSeq" id="WP_056684877.1">
    <property type="nucleotide sequence ID" value="NZ_CP041305.1"/>
</dbReference>
<dbReference type="AlphaFoldDB" id="A0A0Q3T8A9"/>
<keyword evidence="4" id="KW-1185">Reference proteome</keyword>
<gene>
    <name evidence="3" type="ORF">AN957_14875</name>
</gene>
<dbReference type="SUPFAM" id="SSF51695">
    <property type="entry name" value="PLC-like phosphodiesterases"/>
    <property type="match status" value="1"/>
</dbReference>
<keyword evidence="1" id="KW-1133">Transmembrane helix</keyword>
<feature type="domain" description="GP-PDE" evidence="2">
    <location>
        <begin position="39"/>
        <end position="324"/>
    </location>
</feature>